<dbReference type="SUPFAM" id="SSF49764">
    <property type="entry name" value="HSP20-like chaperones"/>
    <property type="match status" value="1"/>
</dbReference>
<dbReference type="InParanoid" id="A0A0H2RU45"/>
<dbReference type="Proteomes" id="UP000053477">
    <property type="component" value="Unassembled WGS sequence"/>
</dbReference>
<evidence type="ECO:0000313" key="2">
    <source>
        <dbReference type="Proteomes" id="UP000053477"/>
    </source>
</evidence>
<organism evidence="1 2">
    <name type="scientific">Schizopora paradoxa</name>
    <dbReference type="NCBI Taxonomy" id="27342"/>
    <lineage>
        <taxon>Eukaryota</taxon>
        <taxon>Fungi</taxon>
        <taxon>Dikarya</taxon>
        <taxon>Basidiomycota</taxon>
        <taxon>Agaricomycotina</taxon>
        <taxon>Agaricomycetes</taxon>
        <taxon>Hymenochaetales</taxon>
        <taxon>Schizoporaceae</taxon>
        <taxon>Schizopora</taxon>
    </lineage>
</organism>
<dbReference type="EMBL" id="KQ085968">
    <property type="protein sequence ID" value="KLO12938.1"/>
    <property type="molecule type" value="Genomic_DNA"/>
</dbReference>
<dbReference type="AlphaFoldDB" id="A0A0H2RU45"/>
<sequence>MSFNHTLPLPMLLDDSHGLDQRQLARGVAPSTLDNALAPVNTNFTHVFEPSMNIHENPVTNMVTALFELPGMRAESVHVEVYDKETLVISGERTADNEVREQGFVRRKDLRNLCISCLERRSPTFRRPWGRES</sequence>
<dbReference type="OrthoDB" id="1431247at2759"/>
<dbReference type="InterPro" id="IPR008978">
    <property type="entry name" value="HSP20-like_chaperone"/>
</dbReference>
<name>A0A0H2RU45_9AGAM</name>
<accession>A0A0H2RU45</accession>
<evidence type="ECO:0000313" key="1">
    <source>
        <dbReference type="EMBL" id="KLO12938.1"/>
    </source>
</evidence>
<reference evidence="1 2" key="1">
    <citation type="submission" date="2015-04" db="EMBL/GenBank/DDBJ databases">
        <title>Complete genome sequence of Schizopora paradoxa KUC8140, a cosmopolitan wood degrader in East Asia.</title>
        <authorList>
            <consortium name="DOE Joint Genome Institute"/>
            <person name="Min B."/>
            <person name="Park H."/>
            <person name="Jang Y."/>
            <person name="Kim J.-J."/>
            <person name="Kim K.H."/>
            <person name="Pangilinan J."/>
            <person name="Lipzen A."/>
            <person name="Riley R."/>
            <person name="Grigoriev I.V."/>
            <person name="Spatafora J.W."/>
            <person name="Choi I.-G."/>
        </authorList>
    </citation>
    <scope>NUCLEOTIDE SEQUENCE [LARGE SCALE GENOMIC DNA]</scope>
    <source>
        <strain evidence="1 2">KUC8140</strain>
    </source>
</reference>
<protein>
    <recommendedName>
        <fullName evidence="3">SHSP domain-containing protein</fullName>
    </recommendedName>
</protein>
<dbReference type="Gene3D" id="2.60.40.790">
    <property type="match status" value="1"/>
</dbReference>
<gene>
    <name evidence="1" type="ORF">SCHPADRAFT_853221</name>
</gene>
<keyword evidence="2" id="KW-1185">Reference proteome</keyword>
<proteinExistence type="predicted"/>
<evidence type="ECO:0008006" key="3">
    <source>
        <dbReference type="Google" id="ProtNLM"/>
    </source>
</evidence>
<dbReference type="CDD" id="cd06464">
    <property type="entry name" value="ACD_sHsps-like"/>
    <property type="match status" value="1"/>
</dbReference>